<evidence type="ECO:0000256" key="3">
    <source>
        <dbReference type="ARBA" id="ARBA00023239"/>
    </source>
</evidence>
<dbReference type="PROSITE" id="PS00806">
    <property type="entry name" value="ALDOLASE_CLASS_II_2"/>
    <property type="match status" value="1"/>
</dbReference>
<dbReference type="NCBIfam" id="NF006626">
    <property type="entry name" value="PRK09195.1"/>
    <property type="match status" value="1"/>
</dbReference>
<dbReference type="InterPro" id="IPR050246">
    <property type="entry name" value="Class_II_FBP_aldolase"/>
</dbReference>
<protein>
    <submittedName>
        <fullName evidence="7">Tagatose-bisphosphate aldolase</fullName>
    </submittedName>
</protein>
<dbReference type="RefSeq" id="WP_039679356.1">
    <property type="nucleotide sequence ID" value="NZ_JAWGXO010000021.1"/>
</dbReference>
<dbReference type="SUPFAM" id="SSF51569">
    <property type="entry name" value="Aldolase"/>
    <property type="match status" value="1"/>
</dbReference>
<feature type="binding site" evidence="5">
    <location>
        <begin position="207"/>
        <end position="209"/>
    </location>
    <ligand>
        <name>dihydroxyacetone phosphate</name>
        <dbReference type="ChEBI" id="CHEBI:57642"/>
    </ligand>
</feature>
<feature type="binding site" evidence="6">
    <location>
        <position position="134"/>
    </location>
    <ligand>
        <name>Zn(2+)</name>
        <dbReference type="ChEBI" id="CHEBI:29105"/>
        <label>2</label>
    </ligand>
</feature>
<gene>
    <name evidence="7" type="primary">kbaY</name>
    <name evidence="7" type="ORF">QX51_07845</name>
</gene>
<feature type="binding site" evidence="5">
    <location>
        <position position="179"/>
    </location>
    <ligand>
        <name>dihydroxyacetone phosphate</name>
        <dbReference type="ChEBI" id="CHEBI:57642"/>
    </ligand>
</feature>
<dbReference type="PANTHER" id="PTHR30304:SF0">
    <property type="entry name" value="D-TAGATOSE-1,6-BISPHOSPHATE ALDOLASE SUBUNIT GATY-RELATED"/>
    <property type="match status" value="1"/>
</dbReference>
<evidence type="ECO:0000256" key="1">
    <source>
        <dbReference type="ARBA" id="ARBA00022723"/>
    </source>
</evidence>
<dbReference type="GO" id="GO:0008270">
    <property type="term" value="F:zinc ion binding"/>
    <property type="evidence" value="ECO:0007669"/>
    <property type="project" value="InterPro"/>
</dbReference>
<name>A0A0B3VL75_9FIRM</name>
<evidence type="ECO:0000256" key="4">
    <source>
        <dbReference type="PIRSR" id="PIRSR001359-1"/>
    </source>
</evidence>
<keyword evidence="1 6" id="KW-0479">Metal-binding</keyword>
<dbReference type="NCBIfam" id="NF009374">
    <property type="entry name" value="PRK12737.1"/>
    <property type="match status" value="1"/>
</dbReference>
<dbReference type="NCBIfam" id="TIGR01859">
    <property type="entry name" value="fruc_bis_ald"/>
    <property type="match status" value="1"/>
</dbReference>
<keyword evidence="8" id="KW-1185">Reference proteome</keyword>
<dbReference type="AlphaFoldDB" id="A0A0B3VL75"/>
<accession>A0A0B3VL75</accession>
<evidence type="ECO:0000256" key="2">
    <source>
        <dbReference type="ARBA" id="ARBA00022833"/>
    </source>
</evidence>
<evidence type="ECO:0000256" key="5">
    <source>
        <dbReference type="PIRSR" id="PIRSR001359-2"/>
    </source>
</evidence>
<dbReference type="CDD" id="cd00947">
    <property type="entry name" value="TBP_aldolase_IIB"/>
    <property type="match status" value="1"/>
</dbReference>
<dbReference type="Proteomes" id="UP000031189">
    <property type="component" value="Unassembled WGS sequence"/>
</dbReference>
<dbReference type="PANTHER" id="PTHR30304">
    <property type="entry name" value="D-TAGATOSE-1,6-BISPHOSPHATE ALDOLASE"/>
    <property type="match status" value="1"/>
</dbReference>
<comment type="cofactor">
    <cofactor evidence="6">
        <name>Zn(2+)</name>
        <dbReference type="ChEBI" id="CHEBI:29105"/>
    </cofactor>
    <text evidence="6">Binds 2 Zn(2+) ions per subunit. One is catalytic and the other provides a structural contribution.</text>
</comment>
<dbReference type="InterPro" id="IPR013785">
    <property type="entry name" value="Aldolase_TIM"/>
</dbReference>
<dbReference type="GO" id="GO:0030388">
    <property type="term" value="P:fructose 1,6-bisphosphate metabolic process"/>
    <property type="evidence" value="ECO:0007669"/>
    <property type="project" value="InterPro"/>
</dbReference>
<evidence type="ECO:0000313" key="8">
    <source>
        <dbReference type="Proteomes" id="UP000031189"/>
    </source>
</evidence>
<sequence>MELVTTKSILKKAQEGKYAIGAFNVENMEMVMAVISAAEEMNAPVIMQTTPSTVKYASLDYFLANVRVAASHAKVPVVMHLDHGSSFELAAQAFRAGYTSIMIDGSHSSFEENIKISKAVVDMCKPAGIAVEAELGKVGGKEDDLDGGEGGFTDPQEAKEFVERTGVDSLAVAIGTAHGMYKGEPKLDLDRLSQIKEVVSIPLVLHGGSGIPDSKVQESIEIGICKVNYATELRIAFTNGVNKYLSENKDAIDPKKYNKAGMEEVKAFVKEKIKVCGCENKA</sequence>
<keyword evidence="3" id="KW-0456">Lyase</keyword>
<dbReference type="Pfam" id="PF01116">
    <property type="entry name" value="F_bP_aldolase"/>
    <property type="match status" value="1"/>
</dbReference>
<dbReference type="NCBIfam" id="TIGR00167">
    <property type="entry name" value="cbbA"/>
    <property type="match status" value="1"/>
</dbReference>
<feature type="binding site" evidence="6">
    <location>
        <position position="104"/>
    </location>
    <ligand>
        <name>Zn(2+)</name>
        <dbReference type="ChEBI" id="CHEBI:29105"/>
        <label>2</label>
    </ligand>
</feature>
<feature type="binding site" evidence="5">
    <location>
        <begin position="228"/>
        <end position="231"/>
    </location>
    <ligand>
        <name>dihydroxyacetone phosphate</name>
        <dbReference type="ChEBI" id="CHEBI:57642"/>
    </ligand>
</feature>
<feature type="binding site" evidence="6">
    <location>
        <position position="178"/>
    </location>
    <ligand>
        <name>Zn(2+)</name>
        <dbReference type="ChEBI" id="CHEBI:29105"/>
        <label>1</label>
        <note>catalytic</note>
    </ligand>
</feature>
<dbReference type="STRING" id="1577792.QX51_07845"/>
<dbReference type="InterPro" id="IPR000771">
    <property type="entry name" value="FBA_II"/>
</dbReference>
<evidence type="ECO:0000256" key="6">
    <source>
        <dbReference type="PIRSR" id="PIRSR001359-3"/>
    </source>
</evidence>
<dbReference type="GO" id="GO:0004332">
    <property type="term" value="F:fructose-bisphosphate aldolase activity"/>
    <property type="evidence" value="ECO:0007669"/>
    <property type="project" value="InterPro"/>
</dbReference>
<feature type="binding site" evidence="6">
    <location>
        <position position="206"/>
    </location>
    <ligand>
        <name>Zn(2+)</name>
        <dbReference type="ChEBI" id="CHEBI:29105"/>
        <label>1</label>
        <note>catalytic</note>
    </ligand>
</feature>
<feature type="binding site" evidence="6">
    <location>
        <position position="83"/>
    </location>
    <ligand>
        <name>Zn(2+)</name>
        <dbReference type="ChEBI" id="CHEBI:29105"/>
        <label>1</label>
        <note>catalytic</note>
    </ligand>
</feature>
<keyword evidence="2 6" id="KW-0862">Zinc</keyword>
<dbReference type="Gene3D" id="3.20.20.70">
    <property type="entry name" value="Aldolase class I"/>
    <property type="match status" value="1"/>
</dbReference>
<dbReference type="InterPro" id="IPR011289">
    <property type="entry name" value="Fruc_bis_ald_class-2"/>
</dbReference>
<evidence type="ECO:0000313" key="7">
    <source>
        <dbReference type="EMBL" id="KHS57536.1"/>
    </source>
</evidence>
<reference evidence="7 8" key="1">
    <citation type="submission" date="2014-12" db="EMBL/GenBank/DDBJ databases">
        <title>Draft genome sequence of Terrisporobacter sp. 08-306576, isolated from the blood culture of a bacteremia patient.</title>
        <authorList>
            <person name="Lund L.C."/>
            <person name="Sydenham T.V."/>
            <person name="Hogh S.V."/>
            <person name="Skov M.N."/>
            <person name="Kemp M."/>
            <person name="Justesen U.S."/>
        </authorList>
    </citation>
    <scope>NUCLEOTIDE SEQUENCE [LARGE SCALE GENOMIC DNA]</scope>
    <source>
        <strain evidence="7 8">08-306576</strain>
    </source>
</reference>
<dbReference type="GO" id="GO:0006096">
    <property type="term" value="P:glycolytic process"/>
    <property type="evidence" value="ECO:0007669"/>
    <property type="project" value="InterPro"/>
</dbReference>
<comment type="caution">
    <text evidence="7">The sequence shown here is derived from an EMBL/GenBank/DDBJ whole genome shotgun (WGS) entry which is preliminary data.</text>
</comment>
<proteinExistence type="predicted"/>
<dbReference type="OrthoDB" id="9803995at2"/>
<dbReference type="PIRSF" id="PIRSF001359">
    <property type="entry name" value="F_bP_aldolase_II"/>
    <property type="match status" value="1"/>
</dbReference>
<organism evidence="7 8">
    <name type="scientific">Terrisporobacter othiniensis</name>
    <dbReference type="NCBI Taxonomy" id="1577792"/>
    <lineage>
        <taxon>Bacteria</taxon>
        <taxon>Bacillati</taxon>
        <taxon>Bacillota</taxon>
        <taxon>Clostridia</taxon>
        <taxon>Peptostreptococcales</taxon>
        <taxon>Peptostreptococcaceae</taxon>
        <taxon>Terrisporobacter</taxon>
    </lineage>
</organism>
<dbReference type="EMBL" id="JWHR01000071">
    <property type="protein sequence ID" value="KHS57536.1"/>
    <property type="molecule type" value="Genomic_DNA"/>
</dbReference>
<feature type="active site" description="Proton donor" evidence="4">
    <location>
        <position position="82"/>
    </location>
</feature>